<organism evidence="2">
    <name type="scientific">uncultured Chloroflexia bacterium</name>
    <dbReference type="NCBI Taxonomy" id="1672391"/>
    <lineage>
        <taxon>Bacteria</taxon>
        <taxon>Bacillati</taxon>
        <taxon>Chloroflexota</taxon>
        <taxon>Chloroflexia</taxon>
        <taxon>environmental samples</taxon>
    </lineage>
</organism>
<feature type="non-terminal residue" evidence="2">
    <location>
        <position position="140"/>
    </location>
</feature>
<dbReference type="AlphaFoldDB" id="A0A6J4JN88"/>
<sequence>RAHGQVHARRPDGRKRGRCVADAQGCDRFVGTSERALTRRRRRRGGGRAGERRHAVPGRACLGAGAPGHRFAHHRRPHFGASRGKSRGAGDSAFLRTARPPGRRERAGAHFPGSLHDPSYGPGAHVRRNDNHSPQSGCGL</sequence>
<proteinExistence type="predicted"/>
<name>A0A6J4JN88_9CHLR</name>
<feature type="non-terminal residue" evidence="2">
    <location>
        <position position="1"/>
    </location>
</feature>
<dbReference type="EMBL" id="CADCTK010000822">
    <property type="protein sequence ID" value="CAA9283071.1"/>
    <property type="molecule type" value="Genomic_DNA"/>
</dbReference>
<reference evidence="2" key="1">
    <citation type="submission" date="2020-02" db="EMBL/GenBank/DDBJ databases">
        <authorList>
            <person name="Meier V. D."/>
        </authorList>
    </citation>
    <scope>NUCLEOTIDE SEQUENCE</scope>
    <source>
        <strain evidence="2">AVDCRST_MAG26</strain>
    </source>
</reference>
<accession>A0A6J4JN88</accession>
<evidence type="ECO:0000256" key="1">
    <source>
        <dbReference type="SAM" id="MobiDB-lite"/>
    </source>
</evidence>
<feature type="region of interest" description="Disordered" evidence="1">
    <location>
        <begin position="33"/>
        <end position="140"/>
    </location>
</feature>
<evidence type="ECO:0000313" key="2">
    <source>
        <dbReference type="EMBL" id="CAA9283071.1"/>
    </source>
</evidence>
<protein>
    <submittedName>
        <fullName evidence="2">Oxidoreductase</fullName>
    </submittedName>
</protein>
<gene>
    <name evidence="2" type="ORF">AVDCRST_MAG26-3516</name>
</gene>